<dbReference type="AlphaFoldDB" id="A0A5B7DZS9"/>
<comment type="caution">
    <text evidence="2">The sequence shown here is derived from an EMBL/GenBank/DDBJ whole genome shotgun (WGS) entry which is preliminary data.</text>
</comment>
<dbReference type="OrthoDB" id="60955at2759"/>
<dbReference type="EMBL" id="VSRR010001640">
    <property type="protein sequence ID" value="MPC26715.1"/>
    <property type="molecule type" value="Genomic_DNA"/>
</dbReference>
<evidence type="ECO:0000313" key="2">
    <source>
        <dbReference type="EMBL" id="MPC26715.1"/>
    </source>
</evidence>
<gene>
    <name evidence="2" type="primary">Wdr24_1</name>
    <name evidence="2" type="ORF">E2C01_019862</name>
</gene>
<sequence>MKARMRLQDCTLIHHAFQDASRPMEEVNPSALDISVFGNISNAARNKDESEPVGNLAKLMPVFRRTVSHAEHSGQVLSSLQMMSPADDGQISSHHIVQSAHQYLLTGRSLAEICEHNAGVAKQLSRHQVALTWQMMQMLYVGVSGGSDHPTTTRDDPSLPLDTNPDAEPRTARHFSGGDGGGDTSGGGGFSAEEGDTETDDTDNHDMKLTNIAR</sequence>
<feature type="region of interest" description="Disordered" evidence="1">
    <location>
        <begin position="146"/>
        <end position="214"/>
    </location>
</feature>
<name>A0A5B7DZS9_PORTR</name>
<evidence type="ECO:0000256" key="1">
    <source>
        <dbReference type="SAM" id="MobiDB-lite"/>
    </source>
</evidence>
<keyword evidence="3" id="KW-1185">Reference proteome</keyword>
<feature type="compositionally biased region" description="Gly residues" evidence="1">
    <location>
        <begin position="177"/>
        <end position="190"/>
    </location>
</feature>
<organism evidence="2 3">
    <name type="scientific">Portunus trituberculatus</name>
    <name type="common">Swimming crab</name>
    <name type="synonym">Neptunus trituberculatus</name>
    <dbReference type="NCBI Taxonomy" id="210409"/>
    <lineage>
        <taxon>Eukaryota</taxon>
        <taxon>Metazoa</taxon>
        <taxon>Ecdysozoa</taxon>
        <taxon>Arthropoda</taxon>
        <taxon>Crustacea</taxon>
        <taxon>Multicrustacea</taxon>
        <taxon>Malacostraca</taxon>
        <taxon>Eumalacostraca</taxon>
        <taxon>Eucarida</taxon>
        <taxon>Decapoda</taxon>
        <taxon>Pleocyemata</taxon>
        <taxon>Brachyura</taxon>
        <taxon>Eubrachyura</taxon>
        <taxon>Portunoidea</taxon>
        <taxon>Portunidae</taxon>
        <taxon>Portuninae</taxon>
        <taxon>Portunus</taxon>
    </lineage>
</organism>
<protein>
    <submittedName>
        <fullName evidence="2">WD repeat-containing protein 24</fullName>
    </submittedName>
</protein>
<evidence type="ECO:0000313" key="3">
    <source>
        <dbReference type="Proteomes" id="UP000324222"/>
    </source>
</evidence>
<reference evidence="2 3" key="1">
    <citation type="submission" date="2019-05" db="EMBL/GenBank/DDBJ databases">
        <title>Another draft genome of Portunus trituberculatus and its Hox gene families provides insights of decapod evolution.</title>
        <authorList>
            <person name="Jeong J.-H."/>
            <person name="Song I."/>
            <person name="Kim S."/>
            <person name="Choi T."/>
            <person name="Kim D."/>
            <person name="Ryu S."/>
            <person name="Kim W."/>
        </authorList>
    </citation>
    <scope>NUCLEOTIDE SEQUENCE [LARGE SCALE GENOMIC DNA]</scope>
    <source>
        <tissue evidence="2">Muscle</tissue>
    </source>
</reference>
<dbReference type="Proteomes" id="UP000324222">
    <property type="component" value="Unassembled WGS sequence"/>
</dbReference>
<accession>A0A5B7DZS9</accession>
<proteinExistence type="predicted"/>